<dbReference type="SUPFAM" id="SSF51735">
    <property type="entry name" value="NAD(P)-binding Rossmann-fold domains"/>
    <property type="match status" value="1"/>
</dbReference>
<evidence type="ECO:0000256" key="2">
    <source>
        <dbReference type="ARBA" id="ARBA00023002"/>
    </source>
</evidence>
<dbReference type="PRINTS" id="PR00081">
    <property type="entry name" value="GDHRDH"/>
</dbReference>
<proteinExistence type="inferred from homology"/>
<dbReference type="InterPro" id="IPR036291">
    <property type="entry name" value="NAD(P)-bd_dom_sf"/>
</dbReference>
<accession>A0A1Q4I286</accession>
<dbReference type="EMBL" id="MPNT01000001">
    <property type="protein sequence ID" value="OJZ76092.1"/>
    <property type="molecule type" value="Genomic_DNA"/>
</dbReference>
<dbReference type="CDD" id="cd05233">
    <property type="entry name" value="SDR_c"/>
    <property type="match status" value="1"/>
</dbReference>
<dbReference type="Pfam" id="PF00106">
    <property type="entry name" value="adh_short"/>
    <property type="match status" value="1"/>
</dbReference>
<protein>
    <submittedName>
        <fullName evidence="4">Short-chain dehydrogenase</fullName>
    </submittedName>
</protein>
<dbReference type="AlphaFoldDB" id="A0A1Q4I286"/>
<organism evidence="4 5">
    <name type="scientific">Mycobacterium paraffinicum</name>
    <dbReference type="NCBI Taxonomy" id="53378"/>
    <lineage>
        <taxon>Bacteria</taxon>
        <taxon>Bacillati</taxon>
        <taxon>Actinomycetota</taxon>
        <taxon>Actinomycetes</taxon>
        <taxon>Mycobacteriales</taxon>
        <taxon>Mycobacteriaceae</taxon>
        <taxon>Mycobacterium</taxon>
    </lineage>
</organism>
<gene>
    <name evidence="4" type="ORF">BRW65_01240</name>
</gene>
<reference evidence="4 5" key="1">
    <citation type="submission" date="2016-11" db="EMBL/GenBank/DDBJ databases">
        <title>Genome sequences of unsequenced Mycobacteria.</title>
        <authorList>
            <person name="Greninger A.L."/>
            <person name="Fang F."/>
            <person name="Jerome K.R."/>
        </authorList>
    </citation>
    <scope>NUCLEOTIDE SEQUENCE [LARGE SCALE GENOMIC DNA]</scope>
    <source>
        <strain evidence="4 5">M11</strain>
    </source>
</reference>
<comment type="similarity">
    <text evidence="1">Belongs to the short-chain dehydrogenases/reductases (SDR) family.</text>
</comment>
<evidence type="ECO:0000313" key="5">
    <source>
        <dbReference type="Proteomes" id="UP000186438"/>
    </source>
</evidence>
<evidence type="ECO:0000313" key="4">
    <source>
        <dbReference type="EMBL" id="OJZ76092.1"/>
    </source>
</evidence>
<sequence>MTSEQKRIAVVGASSGLGRSIAIDLGKRGHRVALLARRRERLTKAAHEAGNGAIAVVCDVTDPDSCQTATDEVLAEFGGLDTLVYSTGMGVLTPLAETTAEQWASLFATNVTGASLVTAAMLEHLGRSSGSAVYLSSLTAAYDTPWPLLGAYAVSKAALEKLVVAWRVEHPEVGFTSIAIGDCPGGEGDSTTEINKNWDPAVLEQAIQSWIQDGHLNGGLVDVEHLTGVVESVVRCGNSCFIPHLSVVARVQPAAAT</sequence>
<dbReference type="RefSeq" id="WP_073870290.1">
    <property type="nucleotide sequence ID" value="NZ_MPNT01000001.1"/>
</dbReference>
<dbReference type="SMART" id="SM00822">
    <property type="entry name" value="PKS_KR"/>
    <property type="match status" value="1"/>
</dbReference>
<comment type="caution">
    <text evidence="4">The sequence shown here is derived from an EMBL/GenBank/DDBJ whole genome shotgun (WGS) entry which is preliminary data.</text>
</comment>
<dbReference type="GO" id="GO:0016491">
    <property type="term" value="F:oxidoreductase activity"/>
    <property type="evidence" value="ECO:0007669"/>
    <property type="project" value="UniProtKB-KW"/>
</dbReference>
<dbReference type="InterPro" id="IPR002347">
    <property type="entry name" value="SDR_fam"/>
</dbReference>
<evidence type="ECO:0000256" key="1">
    <source>
        <dbReference type="ARBA" id="ARBA00006484"/>
    </source>
</evidence>
<name>A0A1Q4I286_9MYCO</name>
<evidence type="ECO:0000259" key="3">
    <source>
        <dbReference type="SMART" id="SM00822"/>
    </source>
</evidence>
<dbReference type="Proteomes" id="UP000186438">
    <property type="component" value="Unassembled WGS sequence"/>
</dbReference>
<dbReference type="OrthoDB" id="4612658at2"/>
<dbReference type="InterPro" id="IPR057326">
    <property type="entry name" value="KR_dom"/>
</dbReference>
<dbReference type="GO" id="GO:0016020">
    <property type="term" value="C:membrane"/>
    <property type="evidence" value="ECO:0007669"/>
    <property type="project" value="TreeGrafter"/>
</dbReference>
<dbReference type="PANTHER" id="PTHR44196">
    <property type="entry name" value="DEHYDROGENASE/REDUCTASE SDR FAMILY MEMBER 7B"/>
    <property type="match status" value="1"/>
</dbReference>
<keyword evidence="2" id="KW-0560">Oxidoreductase</keyword>
<dbReference type="STRING" id="53378.BRW65_01240"/>
<feature type="domain" description="Ketoreductase" evidence="3">
    <location>
        <begin position="6"/>
        <end position="189"/>
    </location>
</feature>
<keyword evidence="5" id="KW-1185">Reference proteome</keyword>
<dbReference type="PANTHER" id="PTHR44196:SF1">
    <property type="entry name" value="DEHYDROGENASE_REDUCTASE SDR FAMILY MEMBER 7B"/>
    <property type="match status" value="1"/>
</dbReference>
<dbReference type="Gene3D" id="3.40.50.720">
    <property type="entry name" value="NAD(P)-binding Rossmann-like Domain"/>
    <property type="match status" value="1"/>
</dbReference>